<dbReference type="InterPro" id="IPR029028">
    <property type="entry name" value="Alpha/beta_knot_MTases"/>
</dbReference>
<reference evidence="4 5" key="1">
    <citation type="submission" date="2018-08" db="EMBL/GenBank/DDBJ databases">
        <title>A genome reference for cultivated species of the human gut microbiota.</title>
        <authorList>
            <person name="Zou Y."/>
            <person name="Xue W."/>
            <person name="Luo G."/>
        </authorList>
    </citation>
    <scope>NUCLEOTIDE SEQUENCE [LARGE SCALE GENOMIC DNA]</scope>
    <source>
        <strain evidence="4 5">AM42-38</strain>
    </source>
</reference>
<dbReference type="SUPFAM" id="SSF55315">
    <property type="entry name" value="L30e-like"/>
    <property type="match status" value="1"/>
</dbReference>
<dbReference type="RefSeq" id="WP_008140671.1">
    <property type="nucleotide sequence ID" value="NZ_CABJGD010000004.1"/>
</dbReference>
<dbReference type="CDD" id="cd18095">
    <property type="entry name" value="SpoU-like_rRNA-MTase"/>
    <property type="match status" value="1"/>
</dbReference>
<comment type="caution">
    <text evidence="4">The sequence shown here is derived from an EMBL/GenBank/DDBJ whole genome shotgun (WGS) entry which is preliminary data.</text>
</comment>
<dbReference type="EMBL" id="QSFT01000004">
    <property type="protein sequence ID" value="RHA78006.1"/>
    <property type="molecule type" value="Genomic_DNA"/>
</dbReference>
<keyword evidence="1 4" id="KW-0489">Methyltransferase</keyword>
<keyword evidence="2 4" id="KW-0808">Transferase</keyword>
<organism evidence="4 5">
    <name type="scientific">Phocaeicola coprophilus</name>
    <dbReference type="NCBI Taxonomy" id="387090"/>
    <lineage>
        <taxon>Bacteria</taxon>
        <taxon>Pseudomonadati</taxon>
        <taxon>Bacteroidota</taxon>
        <taxon>Bacteroidia</taxon>
        <taxon>Bacteroidales</taxon>
        <taxon>Bacteroidaceae</taxon>
        <taxon>Phocaeicola</taxon>
    </lineage>
</organism>
<accession>A0A413T3I5</accession>
<evidence type="ECO:0000259" key="3">
    <source>
        <dbReference type="Pfam" id="PF00588"/>
    </source>
</evidence>
<dbReference type="GO" id="GO:0032259">
    <property type="term" value="P:methylation"/>
    <property type="evidence" value="ECO:0007669"/>
    <property type="project" value="UniProtKB-KW"/>
</dbReference>
<dbReference type="Gene3D" id="3.30.1330.30">
    <property type="match status" value="1"/>
</dbReference>
<dbReference type="PANTHER" id="PTHR43191:SF12">
    <property type="entry name" value="RRNA METHYLASE"/>
    <property type="match status" value="1"/>
</dbReference>
<evidence type="ECO:0000256" key="1">
    <source>
        <dbReference type="ARBA" id="ARBA00022603"/>
    </source>
</evidence>
<protein>
    <submittedName>
        <fullName evidence="4">RNA methyltransferase</fullName>
    </submittedName>
</protein>
<name>A0A413T3I5_9BACT</name>
<evidence type="ECO:0000256" key="2">
    <source>
        <dbReference type="ARBA" id="ARBA00022679"/>
    </source>
</evidence>
<dbReference type="GO" id="GO:0008173">
    <property type="term" value="F:RNA methyltransferase activity"/>
    <property type="evidence" value="ECO:0007669"/>
    <property type="project" value="InterPro"/>
</dbReference>
<dbReference type="PANTHER" id="PTHR43191">
    <property type="entry name" value="RRNA METHYLTRANSFERASE 3"/>
    <property type="match status" value="1"/>
</dbReference>
<dbReference type="InterPro" id="IPR001537">
    <property type="entry name" value="SpoU_MeTrfase"/>
</dbReference>
<dbReference type="GO" id="GO:0006396">
    <property type="term" value="P:RNA processing"/>
    <property type="evidence" value="ECO:0007669"/>
    <property type="project" value="InterPro"/>
</dbReference>
<dbReference type="InterPro" id="IPR029064">
    <property type="entry name" value="Ribosomal_eL30-like_sf"/>
</dbReference>
<evidence type="ECO:0000313" key="5">
    <source>
        <dbReference type="Proteomes" id="UP000283855"/>
    </source>
</evidence>
<dbReference type="Pfam" id="PF00588">
    <property type="entry name" value="SpoU_methylase"/>
    <property type="match status" value="1"/>
</dbReference>
<dbReference type="InterPro" id="IPR051259">
    <property type="entry name" value="rRNA_Methyltransferase"/>
</dbReference>
<dbReference type="GeneID" id="78404894"/>
<gene>
    <name evidence="4" type="ORF">DW921_03115</name>
</gene>
<proteinExistence type="predicted"/>
<evidence type="ECO:0000313" key="4">
    <source>
        <dbReference type="EMBL" id="RHA78006.1"/>
    </source>
</evidence>
<sequence length="282" mass="30536">MPVIEITSLDHPGVDVFSALTEAQLRNRLDPAKGVFIAESPKVIRVALDAGYEPLSLLCERRHLTGDAADILARVGDIPVYTGERDLLARLTGYTLTRGVLCAMRRPCVREVAEVCKDARRVVVIHGVVDTTNIGAIFRSAAALGIDAVLLTPDSCDPLNRRAVRVSMGSVFLVPWTWADRPLECLKELGFKTAALALTDRSVPLDYPLLKQESRLALVMGTEGDGLPQTAIDGADYVARIPMYHGVDSLNVAAASAVAFWELRLPGNVSGDAQQFDVEDQC</sequence>
<dbReference type="InterPro" id="IPR029026">
    <property type="entry name" value="tRNA_m1G_MTases_N"/>
</dbReference>
<dbReference type="AlphaFoldDB" id="A0A413T3I5"/>
<feature type="domain" description="tRNA/rRNA methyltransferase SpoU type" evidence="3">
    <location>
        <begin position="122"/>
        <end position="260"/>
    </location>
</feature>
<dbReference type="Proteomes" id="UP000283855">
    <property type="component" value="Unassembled WGS sequence"/>
</dbReference>
<dbReference type="Gene3D" id="3.40.1280.10">
    <property type="match status" value="1"/>
</dbReference>
<dbReference type="SUPFAM" id="SSF75217">
    <property type="entry name" value="alpha/beta knot"/>
    <property type="match status" value="1"/>
</dbReference>
<dbReference type="GO" id="GO:0003723">
    <property type="term" value="F:RNA binding"/>
    <property type="evidence" value="ECO:0007669"/>
    <property type="project" value="InterPro"/>
</dbReference>